<sequence>MSDDSSISVESILFPGNRTAQAIRLSEFQKAESIAERLALKPYKAVILILGGTCQIEESLIPRLTQLFVRGIARAASEAGALIIDSGGQGGVSALMGKGVASRGIESNLIAVAPANKLIFPESQTGEIAAEPNHSSFLLVKGDDWGCETTTLFDLAGVLAGSSISGRLDSQEKKLGVPVLAILANGGQVSINEVLNTVRKNLPLIVVEGSGGMADQIAAAWKQKDSLPEDPDMAEIIADGNIQVHSLDHPVNAIQRLVQREIGGDQVLMQAWETFADYDSNANSQQKKSRNMQLWILGVGVLATALAIIQTMGPKPDAAGPHHDIWKLIFYLLLSLPIVLTMLVTASNRFKEGNKWLLLRAGAESIKREIYRYRTRALNYNKEPEHELSKKIEEITRRTMRTEVNSTALVRYDKSKGFPPLYLNKAQGGDDGFSFLTPDRYLKFRLADQLMFFREKSVRLEWEIKLLYWLTFGIGGLGTYLAAIDEQAWIALTTALVAAIGTYLSYNQTESTLTKYNQAATDLENINLWWNALSPNAQSEKVNIDSLVEHTEQVLQSELDGWVQQMRDALSSLRKEPMDGKGDAKDDAGDVSKGDANDDAGDVATEKEKDTELRPDLQEVSAK</sequence>
<evidence type="ECO:0000256" key="1">
    <source>
        <dbReference type="SAM" id="MobiDB-lite"/>
    </source>
</evidence>
<dbReference type="GO" id="GO:0005261">
    <property type="term" value="F:monoatomic cation channel activity"/>
    <property type="evidence" value="ECO:0007669"/>
    <property type="project" value="TreeGrafter"/>
</dbReference>
<feature type="transmembrane region" description="Helical" evidence="2">
    <location>
        <begin position="325"/>
        <end position="346"/>
    </location>
</feature>
<dbReference type="GO" id="GO:0030001">
    <property type="term" value="P:metal ion transport"/>
    <property type="evidence" value="ECO:0007669"/>
    <property type="project" value="TreeGrafter"/>
</dbReference>
<dbReference type="Proteomes" id="UP000249396">
    <property type="component" value="Unassembled WGS sequence"/>
</dbReference>
<feature type="domain" description="SMODS and SLOG-associating 2TM effector" evidence="4">
    <location>
        <begin position="441"/>
        <end position="562"/>
    </location>
</feature>
<feature type="region of interest" description="Disordered" evidence="1">
    <location>
        <begin position="573"/>
        <end position="623"/>
    </location>
</feature>
<accession>A0A2W4QUM6</accession>
<keyword evidence="2" id="KW-0812">Transmembrane</keyword>
<feature type="domain" description="LSDAT prokaryote" evidence="3">
    <location>
        <begin position="45"/>
        <end position="249"/>
    </location>
</feature>
<dbReference type="Pfam" id="PF18171">
    <property type="entry name" value="LSDAT_prok"/>
    <property type="match status" value="1"/>
</dbReference>
<proteinExistence type="predicted"/>
<dbReference type="AlphaFoldDB" id="A0A2W4QUM6"/>
<evidence type="ECO:0000259" key="3">
    <source>
        <dbReference type="Pfam" id="PF18171"/>
    </source>
</evidence>
<feature type="transmembrane region" description="Helical" evidence="2">
    <location>
        <begin position="489"/>
        <end position="506"/>
    </location>
</feature>
<evidence type="ECO:0000313" key="6">
    <source>
        <dbReference type="Proteomes" id="UP000249396"/>
    </source>
</evidence>
<evidence type="ECO:0000259" key="4">
    <source>
        <dbReference type="Pfam" id="PF18181"/>
    </source>
</evidence>
<gene>
    <name evidence="5" type="ORF">DM484_20405</name>
</gene>
<dbReference type="InterPro" id="IPR050927">
    <property type="entry name" value="TRPM"/>
</dbReference>
<feature type="compositionally biased region" description="Basic and acidic residues" evidence="1">
    <location>
        <begin position="604"/>
        <end position="623"/>
    </location>
</feature>
<dbReference type="PANTHER" id="PTHR13800:SF1">
    <property type="entry name" value="TRANSIENT RECEPTOR POTENTIAL CATION CHANNEL TRPM"/>
    <property type="match status" value="1"/>
</dbReference>
<dbReference type="GO" id="GO:0005886">
    <property type="term" value="C:plasma membrane"/>
    <property type="evidence" value="ECO:0007669"/>
    <property type="project" value="TreeGrafter"/>
</dbReference>
<name>A0A2W4QUM6_9GAMM</name>
<reference evidence="5 6" key="1">
    <citation type="journal article" date="2018" name="Aquat. Microb. Ecol.">
        <title>Gammaproteobacterial methanotrophs dominate.</title>
        <authorList>
            <person name="Rissanen A.J."/>
            <person name="Saarenheimo J."/>
            <person name="Tiirola M."/>
            <person name="Peura S."/>
            <person name="Aalto S.L."/>
            <person name="Karvinen A."/>
            <person name="Nykanen H."/>
        </authorList>
    </citation>
    <scope>NUCLEOTIDE SEQUENCE [LARGE SCALE GENOMIC DNA]</scope>
    <source>
        <strain evidence="5">AMbin10</strain>
    </source>
</reference>
<keyword evidence="2" id="KW-1133">Transmembrane helix</keyword>
<protein>
    <recommendedName>
        <fullName evidence="7">SMODS and SLOG-associating 2TM effector domain-containing protein</fullName>
    </recommendedName>
</protein>
<dbReference type="Pfam" id="PF14015">
    <property type="entry name" value="DUF4231"/>
    <property type="match status" value="1"/>
</dbReference>
<dbReference type="Pfam" id="PF18181">
    <property type="entry name" value="SLATT_1"/>
    <property type="match status" value="1"/>
</dbReference>
<feature type="transmembrane region" description="Helical" evidence="2">
    <location>
        <begin position="466"/>
        <end position="483"/>
    </location>
</feature>
<dbReference type="PANTHER" id="PTHR13800">
    <property type="entry name" value="TRANSIENT RECEPTOR POTENTIAL CATION CHANNEL, SUBFAMILY M, MEMBER 6"/>
    <property type="match status" value="1"/>
</dbReference>
<comment type="caution">
    <text evidence="5">The sequence shown here is derived from an EMBL/GenBank/DDBJ whole genome shotgun (WGS) entry which is preliminary data.</text>
</comment>
<evidence type="ECO:0000256" key="2">
    <source>
        <dbReference type="SAM" id="Phobius"/>
    </source>
</evidence>
<dbReference type="InterPro" id="IPR041482">
    <property type="entry name" value="LSDAT_prok"/>
</dbReference>
<dbReference type="InterPro" id="IPR040884">
    <property type="entry name" value="SLATT_1"/>
</dbReference>
<organism evidence="5 6">
    <name type="scientific">Candidatus Methylumidiphilus alinenensis</name>
    <dbReference type="NCBI Taxonomy" id="2202197"/>
    <lineage>
        <taxon>Bacteria</taxon>
        <taxon>Pseudomonadati</taxon>
        <taxon>Pseudomonadota</taxon>
        <taxon>Gammaproteobacteria</taxon>
        <taxon>Methylococcales</taxon>
        <taxon>Candidatus Methylumidiphilus</taxon>
    </lineage>
</organism>
<keyword evidence="2" id="KW-0472">Membrane</keyword>
<dbReference type="EMBL" id="QJPH01000413">
    <property type="protein sequence ID" value="PZN74776.1"/>
    <property type="molecule type" value="Genomic_DNA"/>
</dbReference>
<feature type="transmembrane region" description="Helical" evidence="2">
    <location>
        <begin position="294"/>
        <end position="313"/>
    </location>
</feature>
<dbReference type="NCBIfam" id="NF033634">
    <property type="entry name" value="SLATT_1"/>
    <property type="match status" value="1"/>
</dbReference>
<feature type="compositionally biased region" description="Basic and acidic residues" evidence="1">
    <location>
        <begin position="573"/>
        <end position="596"/>
    </location>
</feature>
<evidence type="ECO:0000313" key="5">
    <source>
        <dbReference type="EMBL" id="PZN74776.1"/>
    </source>
</evidence>
<dbReference type="InterPro" id="IPR025325">
    <property type="entry name" value="DUF4231"/>
</dbReference>
<evidence type="ECO:0008006" key="7">
    <source>
        <dbReference type="Google" id="ProtNLM"/>
    </source>
</evidence>